<reference evidence="3 4" key="1">
    <citation type="journal article" date="2019" name="Front. Microbiol.">
        <title>Ammonia Oxidation by the Arctic Terrestrial Thaumarchaeote Candidatus Nitrosocosmicus arcticus Is Stimulated by Increasing Temperatures.</title>
        <authorList>
            <person name="Alves R.J.E."/>
            <person name="Kerou M."/>
            <person name="Zappe A."/>
            <person name="Bittner R."/>
            <person name="Abby S.S."/>
            <person name="Schmidt H.A."/>
            <person name="Pfeifer K."/>
            <person name="Schleper C."/>
        </authorList>
    </citation>
    <scope>NUCLEOTIDE SEQUENCE [LARGE SCALE GENOMIC DNA]</scope>
    <source>
        <strain evidence="3 4">Kfb</strain>
    </source>
</reference>
<dbReference type="InterPro" id="IPR053173">
    <property type="entry name" value="SAM-binding_MTase"/>
</dbReference>
<dbReference type="InterPro" id="IPR029063">
    <property type="entry name" value="SAM-dependent_MTases_sf"/>
</dbReference>
<keyword evidence="4" id="KW-1185">Reference proteome</keyword>
<dbReference type="InterPro" id="IPR025714">
    <property type="entry name" value="Methyltranfer_dom"/>
</dbReference>
<dbReference type="AlphaFoldDB" id="A0A557STU7"/>
<name>A0A557STU7_9ARCH</name>
<dbReference type="Pfam" id="PF21320">
    <property type="entry name" value="WHD_Rv2258c"/>
    <property type="match status" value="1"/>
</dbReference>
<evidence type="ECO:0000259" key="2">
    <source>
        <dbReference type="Pfam" id="PF21320"/>
    </source>
</evidence>
<sequence>MASNKSTDKIDETELQEFMVKAAEDMSGSIGAMMIMLGERLGLYKAMANSEPITSDQLATKTNTAERYVREWLASQAAAGYVMYNPSDQTFIMPPEQVLVLADEESPFYVQGAYQIIRSIFKDEEKFVEIFKTGKGLRWGEHDHNLFEGTAKFFKPNYLGNLVQSWIPSLDGVTHKLKQGAKVADIGCGYGISTIIMAKEYPNSKFYGYDNHKPSIESAQKLASKEGVTNRVEFCLVSANEDIGKDYDLITFFDCLHDMGDPVGALKFARQSLKPNGTCMIIEPMAKDKLEDNINLMGKISYSVSSIICVPNSLADNGPALGAQAGEERTRKIVEESGFSEFQKTSQTPFNIVYEAKH</sequence>
<proteinExistence type="predicted"/>
<evidence type="ECO:0000313" key="3">
    <source>
        <dbReference type="EMBL" id="TVP40015.1"/>
    </source>
</evidence>
<dbReference type="EMBL" id="VOAH01000010">
    <property type="protein sequence ID" value="TVP40015.1"/>
    <property type="molecule type" value="Genomic_DNA"/>
</dbReference>
<comment type="caution">
    <text evidence="3">The sequence shown here is derived from an EMBL/GenBank/DDBJ whole genome shotgun (WGS) entry which is preliminary data.</text>
</comment>
<organism evidence="3 4">
    <name type="scientific">Candidatus Nitrosocosmicus arcticus</name>
    <dbReference type="NCBI Taxonomy" id="2035267"/>
    <lineage>
        <taxon>Archaea</taxon>
        <taxon>Nitrososphaerota</taxon>
        <taxon>Nitrososphaeria</taxon>
        <taxon>Nitrososphaerales</taxon>
        <taxon>Nitrososphaeraceae</taxon>
        <taxon>Candidatus Nitrosocosmicus</taxon>
    </lineage>
</organism>
<evidence type="ECO:0000313" key="4">
    <source>
        <dbReference type="Proteomes" id="UP000315289"/>
    </source>
</evidence>
<dbReference type="SUPFAM" id="SSF46785">
    <property type="entry name" value="Winged helix' DNA-binding domain"/>
    <property type="match status" value="1"/>
</dbReference>
<evidence type="ECO:0000259" key="1">
    <source>
        <dbReference type="Pfam" id="PF13847"/>
    </source>
</evidence>
<dbReference type="CDD" id="cd02440">
    <property type="entry name" value="AdoMet_MTases"/>
    <property type="match status" value="1"/>
</dbReference>
<dbReference type="InterPro" id="IPR036390">
    <property type="entry name" value="WH_DNA-bd_sf"/>
</dbReference>
<dbReference type="RefSeq" id="WP_144732360.1">
    <property type="nucleotide sequence ID" value="NZ_ML675586.1"/>
</dbReference>
<dbReference type="OrthoDB" id="8915at2157"/>
<dbReference type="Proteomes" id="UP000315289">
    <property type="component" value="Unassembled WGS sequence"/>
</dbReference>
<dbReference type="Pfam" id="PF13847">
    <property type="entry name" value="Methyltransf_31"/>
    <property type="match status" value="1"/>
</dbReference>
<protein>
    <submittedName>
        <fullName evidence="3">Uncharacterized protein</fullName>
    </submittedName>
</protein>
<feature type="domain" description="S-adenosylmethionine-dependent methyltransferase Rv2258c-like winged HTH" evidence="2">
    <location>
        <begin position="32"/>
        <end position="101"/>
    </location>
</feature>
<accession>A0A557STU7</accession>
<dbReference type="PANTHER" id="PTHR45128">
    <property type="entry name" value="METHYLTRANSFERASE TYPE 11"/>
    <property type="match status" value="1"/>
</dbReference>
<dbReference type="SUPFAM" id="SSF53335">
    <property type="entry name" value="S-adenosyl-L-methionine-dependent methyltransferases"/>
    <property type="match status" value="1"/>
</dbReference>
<dbReference type="PANTHER" id="PTHR45128:SF2">
    <property type="entry name" value="METHYLTRANSFERASE DOMAIN-CONTAINING PROTEIN"/>
    <property type="match status" value="1"/>
</dbReference>
<feature type="domain" description="Methyltransferase" evidence="1">
    <location>
        <begin position="178"/>
        <end position="294"/>
    </location>
</feature>
<dbReference type="Gene3D" id="3.40.50.150">
    <property type="entry name" value="Vaccinia Virus protein VP39"/>
    <property type="match status" value="1"/>
</dbReference>
<gene>
    <name evidence="3" type="ORF">NARC_100077</name>
</gene>
<dbReference type="InterPro" id="IPR048711">
    <property type="entry name" value="WHD_Rv2258c"/>
</dbReference>